<keyword evidence="2" id="KW-1185">Reference proteome</keyword>
<dbReference type="Proteomes" id="UP000003107">
    <property type="component" value="Unassembled WGS sequence"/>
</dbReference>
<sequence>MFILSVLSGYIAVFAKAQIGGALHWTNILITATAQALLVGAWCGVENMEDV</sequence>
<dbReference type="GeneID" id="60990222"/>
<evidence type="ECO:0000313" key="1">
    <source>
        <dbReference type="EMBL" id="EET80861.1"/>
    </source>
</evidence>
<gene>
    <name evidence="1" type="ORF">CAMSH0001_1590</name>
</gene>
<accession>C6RD03</accession>
<reference evidence="1 2" key="1">
    <citation type="submission" date="2009-07" db="EMBL/GenBank/DDBJ databases">
        <authorList>
            <person name="Madupu R."/>
            <person name="Sebastian Y."/>
            <person name="Durkin A.S."/>
            <person name="Torralba M."/>
            <person name="Methe B."/>
            <person name="Sutton G.G."/>
            <person name="Strausberg R.L."/>
            <person name="Nelson K.E."/>
        </authorList>
    </citation>
    <scope>NUCLEOTIDE SEQUENCE [LARGE SCALE GENOMIC DNA]</scope>
    <source>
        <strain evidence="1 2">RM3277</strain>
    </source>
</reference>
<protein>
    <submittedName>
        <fullName evidence="1">Uncharacterized protein</fullName>
    </submittedName>
</protein>
<dbReference type="AlphaFoldDB" id="C6RD03"/>
<comment type="caution">
    <text evidence="1">The sequence shown here is derived from an EMBL/GenBank/DDBJ whole genome shotgun (WGS) entry which is preliminary data.</text>
</comment>
<dbReference type="STRING" id="553219.CAMSH0001_1590"/>
<proteinExistence type="predicted"/>
<name>C6RD03_9BACT</name>
<dbReference type="OrthoDB" id="5363337at2"/>
<organism evidence="1 2">
    <name type="scientific">Campylobacter showae RM3277</name>
    <dbReference type="NCBI Taxonomy" id="553219"/>
    <lineage>
        <taxon>Bacteria</taxon>
        <taxon>Pseudomonadati</taxon>
        <taxon>Campylobacterota</taxon>
        <taxon>Epsilonproteobacteria</taxon>
        <taxon>Campylobacterales</taxon>
        <taxon>Campylobacteraceae</taxon>
        <taxon>Campylobacter</taxon>
    </lineage>
</organism>
<dbReference type="RefSeq" id="WP_002946549.1">
    <property type="nucleotide sequence ID" value="NZ_ACVQ01000003.1"/>
</dbReference>
<dbReference type="EMBL" id="ACVQ01000003">
    <property type="protein sequence ID" value="EET80861.1"/>
    <property type="molecule type" value="Genomic_DNA"/>
</dbReference>
<evidence type="ECO:0000313" key="2">
    <source>
        <dbReference type="Proteomes" id="UP000003107"/>
    </source>
</evidence>